<reference evidence="2 3" key="1">
    <citation type="submission" date="2018-03" db="EMBL/GenBank/DDBJ databases">
        <title>Genomic Encyclopedia of Archaeal and Bacterial Type Strains, Phase II (KMG-II): from individual species to whole genera.</title>
        <authorList>
            <person name="Goeker M."/>
        </authorList>
    </citation>
    <scope>NUCLEOTIDE SEQUENCE [LARGE SCALE GENOMIC DNA]</scope>
    <source>
        <strain evidence="2 3">DSM 100214</strain>
    </source>
</reference>
<dbReference type="Pfam" id="PF21836">
    <property type="entry name" value="DUF6895"/>
    <property type="match status" value="1"/>
</dbReference>
<gene>
    <name evidence="2" type="ORF">CLV62_13225</name>
</gene>
<protein>
    <recommendedName>
        <fullName evidence="1">DUF6895 domain-containing protein</fullName>
    </recommendedName>
</protein>
<evidence type="ECO:0000259" key="1">
    <source>
        <dbReference type="Pfam" id="PF21836"/>
    </source>
</evidence>
<feature type="domain" description="DUF6895" evidence="1">
    <location>
        <begin position="14"/>
        <end position="301"/>
    </location>
</feature>
<dbReference type="EMBL" id="QICL01000032">
    <property type="protein sequence ID" value="PXV60037.1"/>
    <property type="molecule type" value="Genomic_DNA"/>
</dbReference>
<evidence type="ECO:0000313" key="2">
    <source>
        <dbReference type="EMBL" id="PXV60037.1"/>
    </source>
</evidence>
<name>A0A2V3PR14_9BACT</name>
<comment type="caution">
    <text evidence="2">The sequence shown here is derived from an EMBL/GenBank/DDBJ whole genome shotgun (WGS) entry which is preliminary data.</text>
</comment>
<accession>A0A2V3PR14</accession>
<proteinExistence type="predicted"/>
<sequence>MIIITMNIIESQRLALKWIYESLKYFSPLDNGAINDPNTNKMFNELHLFLFLAYRNRRHFTIENFEIVELISQFTEPILLNPRYYEQIQIDPHCFRINGSSIIFYLNYKNNRKLESIIKRTYKTARDITPEIIPFRKMDLEYNLYLASSYLNKDGKDYAKMQNISKTSILASKFDLINFSISEEYALTHSLFYLSDFGERPIFTDNNDEIEHSLLTLTLKNILANDMDLLGEYIINLCNLNINNEVCDIASKTLFKSQRKDGSFPAPKRSKRLQHGINHRVNQKDYVNQNYHVTLVALIATVFLIKSKNGDGQNIK</sequence>
<dbReference type="AlphaFoldDB" id="A0A2V3PR14"/>
<keyword evidence="3" id="KW-1185">Reference proteome</keyword>
<dbReference type="InterPro" id="IPR054190">
    <property type="entry name" value="DUF6895"/>
</dbReference>
<dbReference type="Proteomes" id="UP000247973">
    <property type="component" value="Unassembled WGS sequence"/>
</dbReference>
<organism evidence="2 3">
    <name type="scientific">Dysgonomonas alginatilytica</name>
    <dbReference type="NCBI Taxonomy" id="1605892"/>
    <lineage>
        <taxon>Bacteria</taxon>
        <taxon>Pseudomonadati</taxon>
        <taxon>Bacteroidota</taxon>
        <taxon>Bacteroidia</taxon>
        <taxon>Bacteroidales</taxon>
        <taxon>Dysgonomonadaceae</taxon>
        <taxon>Dysgonomonas</taxon>
    </lineage>
</organism>
<evidence type="ECO:0000313" key="3">
    <source>
        <dbReference type="Proteomes" id="UP000247973"/>
    </source>
</evidence>